<evidence type="ECO:0000259" key="2">
    <source>
        <dbReference type="PROSITE" id="PS50235"/>
    </source>
</evidence>
<feature type="compositionally biased region" description="Acidic residues" evidence="1">
    <location>
        <begin position="86"/>
        <end position="103"/>
    </location>
</feature>
<reference evidence="3" key="1">
    <citation type="submission" date="2021-04" db="EMBL/GenBank/DDBJ databases">
        <authorList>
            <person name="Chebbi M.A.C M."/>
        </authorList>
    </citation>
    <scope>NUCLEOTIDE SEQUENCE</scope>
</reference>
<feature type="compositionally biased region" description="Basic and acidic residues" evidence="1">
    <location>
        <begin position="774"/>
        <end position="787"/>
    </location>
</feature>
<dbReference type="EMBL" id="CAJNRD030001116">
    <property type="protein sequence ID" value="CAG5075378.1"/>
    <property type="molecule type" value="Genomic_DNA"/>
</dbReference>
<dbReference type="PROSITE" id="PS50235">
    <property type="entry name" value="USP_3"/>
    <property type="match status" value="1"/>
</dbReference>
<dbReference type="CDD" id="cd02257">
    <property type="entry name" value="Peptidase_C19"/>
    <property type="match status" value="1"/>
</dbReference>
<evidence type="ECO:0000256" key="1">
    <source>
        <dbReference type="SAM" id="MobiDB-lite"/>
    </source>
</evidence>
<evidence type="ECO:0000313" key="4">
    <source>
        <dbReference type="Proteomes" id="UP000786811"/>
    </source>
</evidence>
<gene>
    <name evidence="3" type="ORF">HICCMSTLAB_LOCUS1532</name>
</gene>
<feature type="domain" description="USP" evidence="2">
    <location>
        <begin position="896"/>
        <end position="1169"/>
    </location>
</feature>
<dbReference type="AlphaFoldDB" id="A0A8J2ECL4"/>
<sequence length="1171" mass="135438">MPLKSQVSVEDAVNVLIRHISYFASEKLPEWSSDIWQVLAKEKEFQDKWNANSVRTNVRNDRRGILTKARQECGLFISNQNTNVDNGDDCDDDENSLSDEDDDKRDPDYFNHVYSDMKDKMETFELIFSRQLWDSINKHTPLIENKQTGAGFQPKVWTDTIAFELWKQYRLQCAFIFKKGSIHEHGHYYATMTGHCKSKLCQNFLFGYVENDPGDEGDVIIKINCCDTRFTKHENYRRPLRGQKRDEMKKEVKEKGVKGAVHDAAQKLLKPGDTHCPVMSKPNVLYQLKKETIEDNFGVDPKDRQDLIKTLLSIDQSPIYLHSMRVVSTKPFYVVYATPSQIHCYREYRRLHRNWSSVYIDATGGAAKKFDYNNNRTSAIFLYEIVINFSGTSVSVFQVLSEVHDADYITIWLKKWLREVKLPPHEVVSDGSRALLNAVSLAFNNRSLSDYNELCFNNIKGTTTIQPNTYIRLDTAHFIHAVSLWKCWKSVTHKNVKSFYLYCIALLIECNKWEEMERILILMLIICCTEYEDTVISYREEEITPRDARVELETLIGNRKIKVMVEDIEEKIKSMDIDSDKKDLLNDNLFSVSDDNLTIASWASHLTSYPTNILLTGNTLNCFYVPLFKDPLIKNVKEFPLWTKVCIPSNKLRPSSSYIEEDFKDLKKVLAKQITLPARIDIFVKAHMKYLLGGVIILQNKFTQFVDNNIDDCTMSIEDSNLHDEKFEEDVQNDEEFQDSLQNENWRGLGNDPKHAKNDWANYDNNDNQNDSDENSKADGTESEKLHSVLEIDEDEIEINVSESIKNDHDYTVIASTPLSNRIDNNNKLDNAIDKVSRKIKKEGKYFQDCPEIKLINDLIKLKKNKENIPTIQKKGKHKETYLLINGNKSGPVLYQGIHYIAYNTCPLDSIIQILYNGALENQSFTDYLSSSKNPAFILTMNLLKKGVNNNPKIYEKRFSILHQFYKALEPSQKEQGAEEKNNKTTTVSRVIDCEDNVTSLWNKLFKDDPSLIEIFTCVSQNCSYQLKKPTLGVNYQTLLNNGIKDLQNALIFHGTFKRFCPVCSNEQTCEQKPNVYIYIELDVRMRNEVQGLSCKLRDIPIILNIQENSIKTLRYRLCGAIGYNARHYIAYCRRLSGRWRFYNDLLSASEAIGNHTSIVPHGVFYLLDKS</sequence>
<dbReference type="InterPro" id="IPR038765">
    <property type="entry name" value="Papain-like_cys_pep_sf"/>
</dbReference>
<feature type="region of interest" description="Disordered" evidence="1">
    <location>
        <begin position="84"/>
        <end position="104"/>
    </location>
</feature>
<protein>
    <submittedName>
        <fullName evidence="3">Similar to NOF: 120.7 kDa protein in NOF-FB transposable element (Drosophila melanogaster)</fullName>
    </submittedName>
</protein>
<dbReference type="OrthoDB" id="7461344at2759"/>
<keyword evidence="4" id="KW-1185">Reference proteome</keyword>
<dbReference type="Proteomes" id="UP000786811">
    <property type="component" value="Unassembled WGS sequence"/>
</dbReference>
<proteinExistence type="predicted"/>
<feature type="region of interest" description="Disordered" evidence="1">
    <location>
        <begin position="744"/>
        <end position="787"/>
    </location>
</feature>
<accession>A0A8J2ECL4</accession>
<organism evidence="3 4">
    <name type="scientific">Cotesia congregata</name>
    <name type="common">Parasitoid wasp</name>
    <name type="synonym">Apanteles congregatus</name>
    <dbReference type="NCBI Taxonomy" id="51543"/>
    <lineage>
        <taxon>Eukaryota</taxon>
        <taxon>Metazoa</taxon>
        <taxon>Ecdysozoa</taxon>
        <taxon>Arthropoda</taxon>
        <taxon>Hexapoda</taxon>
        <taxon>Insecta</taxon>
        <taxon>Pterygota</taxon>
        <taxon>Neoptera</taxon>
        <taxon>Endopterygota</taxon>
        <taxon>Hymenoptera</taxon>
        <taxon>Apocrita</taxon>
        <taxon>Ichneumonoidea</taxon>
        <taxon>Braconidae</taxon>
        <taxon>Microgastrinae</taxon>
        <taxon>Cotesia</taxon>
    </lineage>
</organism>
<feature type="compositionally biased region" description="Low complexity" evidence="1">
    <location>
        <begin position="759"/>
        <end position="769"/>
    </location>
</feature>
<name>A0A8J2ECL4_COTCN</name>
<dbReference type="SUPFAM" id="SSF54001">
    <property type="entry name" value="Cysteine proteinases"/>
    <property type="match status" value="1"/>
</dbReference>
<dbReference type="InterPro" id="IPR028889">
    <property type="entry name" value="USP"/>
</dbReference>
<evidence type="ECO:0000313" key="3">
    <source>
        <dbReference type="EMBL" id="CAG5075378.1"/>
    </source>
</evidence>
<comment type="caution">
    <text evidence="3">The sequence shown here is derived from an EMBL/GenBank/DDBJ whole genome shotgun (WGS) entry which is preliminary data.</text>
</comment>